<name>A0A9P0GPN6_PHACE</name>
<evidence type="ECO:0000256" key="6">
    <source>
        <dbReference type="RuleBase" id="RU004005"/>
    </source>
</evidence>
<keyword evidence="8" id="KW-1185">Reference proteome</keyword>
<dbReference type="EMBL" id="OU896719">
    <property type="protein sequence ID" value="CAH1119533.1"/>
    <property type="molecule type" value="Genomic_DNA"/>
</dbReference>
<dbReference type="AlphaFoldDB" id="A0A9P0GPN6"/>
<evidence type="ECO:0000256" key="2">
    <source>
        <dbReference type="ARBA" id="ARBA00022980"/>
    </source>
</evidence>
<dbReference type="InterPro" id="IPR001063">
    <property type="entry name" value="Ribosomal_uL22"/>
</dbReference>
<evidence type="ECO:0000256" key="5">
    <source>
        <dbReference type="ARBA" id="ARBA00035325"/>
    </source>
</evidence>
<gene>
    <name evidence="7" type="ORF">PHAECO_LOCUS3585</name>
</gene>
<organism evidence="7 8">
    <name type="scientific">Phaedon cochleariae</name>
    <name type="common">Mustard beetle</name>
    <dbReference type="NCBI Taxonomy" id="80249"/>
    <lineage>
        <taxon>Eukaryota</taxon>
        <taxon>Metazoa</taxon>
        <taxon>Ecdysozoa</taxon>
        <taxon>Arthropoda</taxon>
        <taxon>Hexapoda</taxon>
        <taxon>Insecta</taxon>
        <taxon>Pterygota</taxon>
        <taxon>Neoptera</taxon>
        <taxon>Endopterygota</taxon>
        <taxon>Coleoptera</taxon>
        <taxon>Polyphaga</taxon>
        <taxon>Cucujiformia</taxon>
        <taxon>Chrysomeloidea</taxon>
        <taxon>Chrysomelidae</taxon>
        <taxon>Chrysomelinae</taxon>
        <taxon>Chrysomelini</taxon>
        <taxon>Phaedon</taxon>
    </lineage>
</organism>
<dbReference type="GO" id="GO:0022625">
    <property type="term" value="C:cytosolic large ribosomal subunit"/>
    <property type="evidence" value="ECO:0007669"/>
    <property type="project" value="TreeGrafter"/>
</dbReference>
<dbReference type="GO" id="GO:0002181">
    <property type="term" value="P:cytoplasmic translation"/>
    <property type="evidence" value="ECO:0007669"/>
    <property type="project" value="TreeGrafter"/>
</dbReference>
<evidence type="ECO:0000256" key="1">
    <source>
        <dbReference type="ARBA" id="ARBA00009451"/>
    </source>
</evidence>
<dbReference type="GO" id="GO:0003735">
    <property type="term" value="F:structural constituent of ribosome"/>
    <property type="evidence" value="ECO:0007669"/>
    <property type="project" value="InterPro"/>
</dbReference>
<evidence type="ECO:0000256" key="4">
    <source>
        <dbReference type="ARBA" id="ARBA00035207"/>
    </source>
</evidence>
<dbReference type="CDD" id="cd00336">
    <property type="entry name" value="Ribosomal_L22"/>
    <property type="match status" value="1"/>
</dbReference>
<dbReference type="InterPro" id="IPR005721">
    <property type="entry name" value="Ribosomal_uL22_euk/arc"/>
</dbReference>
<proteinExistence type="inferred from homology"/>
<dbReference type="PANTHER" id="PTHR11593:SF10">
    <property type="entry name" value="60S RIBOSOMAL PROTEIN L17"/>
    <property type="match status" value="1"/>
</dbReference>
<dbReference type="Pfam" id="PF00237">
    <property type="entry name" value="Ribosomal_L22"/>
    <property type="match status" value="1"/>
</dbReference>
<accession>A0A9P0GPN6</accession>
<sequence length="163" mass="18547">MVKHSGTHRYSMKELEKGGEFLVKAKASNVPVKFKNLVEVSNAIRNMTTTRAYAYLLNVLAKKECIPARKFKSGIGRCAQAKQFQTVIGRWPRNAVKCMIDLLKNASANCEFLGKDPVDYYVHHVQASQAPTSTRRTYRAHGRINPYMRHNCHLQVILKQKGQ</sequence>
<reference evidence="7" key="1">
    <citation type="submission" date="2022-01" db="EMBL/GenBank/DDBJ databases">
        <authorList>
            <person name="King R."/>
        </authorList>
    </citation>
    <scope>NUCLEOTIDE SEQUENCE</scope>
</reference>
<dbReference type="PANTHER" id="PTHR11593">
    <property type="entry name" value="60S RIBOSOMAL PROTEIN L17"/>
    <property type="match status" value="1"/>
</dbReference>
<dbReference type="OrthoDB" id="10254664at2759"/>
<protein>
    <recommendedName>
        <fullName evidence="4">Large ribosomal subunit protein uL22</fullName>
    </recommendedName>
    <alternativeName>
        <fullName evidence="5">60S ribosomal protein L17</fullName>
    </alternativeName>
</protein>
<evidence type="ECO:0000313" key="7">
    <source>
        <dbReference type="EMBL" id="CAH1119533.1"/>
    </source>
</evidence>
<dbReference type="Gene3D" id="3.90.470.10">
    <property type="entry name" value="Ribosomal protein L22/L17"/>
    <property type="match status" value="1"/>
</dbReference>
<reference evidence="7" key="2">
    <citation type="submission" date="2022-10" db="EMBL/GenBank/DDBJ databases">
        <authorList>
            <consortium name="ENA_rothamsted_submissions"/>
            <consortium name="culmorum"/>
            <person name="King R."/>
        </authorList>
    </citation>
    <scope>NUCLEOTIDE SEQUENCE</scope>
</reference>
<evidence type="ECO:0000313" key="8">
    <source>
        <dbReference type="Proteomes" id="UP001153737"/>
    </source>
</evidence>
<keyword evidence="2 6" id="KW-0689">Ribosomal protein</keyword>
<comment type="similarity">
    <text evidence="1 6">Belongs to the universal ribosomal protein uL22 family.</text>
</comment>
<dbReference type="InterPro" id="IPR036394">
    <property type="entry name" value="Ribosomal_uL22_sf"/>
</dbReference>
<dbReference type="SUPFAM" id="SSF54843">
    <property type="entry name" value="Ribosomal protein L22"/>
    <property type="match status" value="1"/>
</dbReference>
<evidence type="ECO:0000256" key="3">
    <source>
        <dbReference type="ARBA" id="ARBA00023274"/>
    </source>
</evidence>
<keyword evidence="3 6" id="KW-0687">Ribonucleoprotein</keyword>
<dbReference type="Proteomes" id="UP001153737">
    <property type="component" value="Chromosome 13"/>
</dbReference>
<dbReference type="NCBIfam" id="TIGR01038">
    <property type="entry name" value="uL22_arch_euk"/>
    <property type="match status" value="1"/>
</dbReference>